<name>A0A381WT54_9ZZZZ</name>
<accession>A0A381WT54</accession>
<dbReference type="Pfam" id="PF07059">
    <property type="entry name" value="EDR2_C"/>
    <property type="match status" value="1"/>
</dbReference>
<dbReference type="InterPro" id="IPR045096">
    <property type="entry name" value="EDR2-like"/>
</dbReference>
<proteinExistence type="predicted"/>
<sequence length="212" mass="24829">MSTEKWSDISDSDYSFKIRDKSYLDTKNKYISQKPHYFKFYKSLCFKKNDKLNYHKQKKCIINEINKFNPNYTIIISIIFDKYISFFTFINTNSEFNNKHFHNFIKSEKNILSNLKMIPNIKPKNLVSNFFSRPVIVCKKLRTKVSIQTKKLEVIIDINSSKIAKTLLKTCLSAVKQLEIDIAWVIQGNSASELPEFILCATNITNVNLDNI</sequence>
<gene>
    <name evidence="2" type="ORF">METZ01_LOCUS108560</name>
</gene>
<evidence type="ECO:0000313" key="2">
    <source>
        <dbReference type="EMBL" id="SVA55706.1"/>
    </source>
</evidence>
<dbReference type="InterPro" id="IPR009769">
    <property type="entry name" value="EDR2_C"/>
</dbReference>
<protein>
    <recommendedName>
        <fullName evidence="1">Protein ENHANCED DISEASE RESISTANCE 2 C-terminal domain-containing protein</fullName>
    </recommendedName>
</protein>
<evidence type="ECO:0000259" key="1">
    <source>
        <dbReference type="Pfam" id="PF07059"/>
    </source>
</evidence>
<dbReference type="PANTHER" id="PTHR12136">
    <property type="entry name" value="ENHANCED DISEASE RESISTANCE-RELATED"/>
    <property type="match status" value="1"/>
</dbReference>
<dbReference type="EMBL" id="UINC01012807">
    <property type="protein sequence ID" value="SVA55706.1"/>
    <property type="molecule type" value="Genomic_DNA"/>
</dbReference>
<feature type="domain" description="Protein ENHANCED DISEASE RESISTANCE 2 C-terminal" evidence="1">
    <location>
        <begin position="13"/>
        <end position="207"/>
    </location>
</feature>
<dbReference type="PANTHER" id="PTHR12136:SF41">
    <property type="entry name" value="PLECKSTRIN HOMOLOGY (PH) AND LIPID-BINDING START DOMAINS-CONTAINING PROTEIN"/>
    <property type="match status" value="1"/>
</dbReference>
<organism evidence="2">
    <name type="scientific">marine metagenome</name>
    <dbReference type="NCBI Taxonomy" id="408172"/>
    <lineage>
        <taxon>unclassified sequences</taxon>
        <taxon>metagenomes</taxon>
        <taxon>ecological metagenomes</taxon>
    </lineage>
</organism>
<dbReference type="AlphaFoldDB" id="A0A381WT54"/>
<reference evidence="2" key="1">
    <citation type="submission" date="2018-05" db="EMBL/GenBank/DDBJ databases">
        <authorList>
            <person name="Lanie J.A."/>
            <person name="Ng W.-L."/>
            <person name="Kazmierczak K.M."/>
            <person name="Andrzejewski T.M."/>
            <person name="Davidsen T.M."/>
            <person name="Wayne K.J."/>
            <person name="Tettelin H."/>
            <person name="Glass J.I."/>
            <person name="Rusch D."/>
            <person name="Podicherti R."/>
            <person name="Tsui H.-C.T."/>
            <person name="Winkler M.E."/>
        </authorList>
    </citation>
    <scope>NUCLEOTIDE SEQUENCE</scope>
</reference>